<feature type="transmembrane region" description="Helical" evidence="1">
    <location>
        <begin position="41"/>
        <end position="63"/>
    </location>
</feature>
<dbReference type="SUPFAM" id="SSF56235">
    <property type="entry name" value="N-terminal nucleophile aminohydrolases (Ntn hydrolases)"/>
    <property type="match status" value="1"/>
</dbReference>
<dbReference type="GO" id="GO:0006751">
    <property type="term" value="P:glutathione catabolic process"/>
    <property type="evidence" value="ECO:0007669"/>
    <property type="project" value="InterPro"/>
</dbReference>
<dbReference type="EMBL" id="VVIM01000002">
    <property type="protein sequence ID" value="KAB0802012.1"/>
    <property type="molecule type" value="Genomic_DNA"/>
</dbReference>
<dbReference type="OrthoDB" id="9977870at2759"/>
<dbReference type="Pfam" id="PF01019">
    <property type="entry name" value="G_glu_transpept"/>
    <property type="match status" value="2"/>
</dbReference>
<reference evidence="2" key="1">
    <citation type="journal article" date="2016" name="Sci. Rep.">
        <title>Molecular characterization of firefly nuptial gifts: a multi-omics approach sheds light on postcopulatory sexual selection.</title>
        <authorList>
            <person name="Al-Wathiqui N."/>
            <person name="Fallon T.R."/>
            <person name="South A."/>
            <person name="Weng J.K."/>
            <person name="Lewis S.M."/>
        </authorList>
    </citation>
    <scope>NUCLEOTIDE SEQUENCE</scope>
</reference>
<dbReference type="Proteomes" id="UP000327044">
    <property type="component" value="Unassembled WGS sequence"/>
</dbReference>
<dbReference type="PANTHER" id="PTHR11686">
    <property type="entry name" value="GAMMA GLUTAMYL TRANSPEPTIDASE"/>
    <property type="match status" value="1"/>
</dbReference>
<dbReference type="AlphaFoldDB" id="A0A1Y1N5H9"/>
<evidence type="ECO:0000256" key="1">
    <source>
        <dbReference type="SAM" id="Phobius"/>
    </source>
</evidence>
<keyword evidence="1" id="KW-1133">Transmembrane helix</keyword>
<proteinExistence type="predicted"/>
<keyword evidence="1" id="KW-0812">Transmembrane</keyword>
<dbReference type="GO" id="GO:0036374">
    <property type="term" value="F:glutathione hydrolase activity"/>
    <property type="evidence" value="ECO:0007669"/>
    <property type="project" value="InterPro"/>
</dbReference>
<dbReference type="InterPro" id="IPR000101">
    <property type="entry name" value="GGT_peptidase"/>
</dbReference>
<dbReference type="Gene3D" id="3.60.20.40">
    <property type="match status" value="1"/>
</dbReference>
<keyword evidence="4" id="KW-1185">Reference proteome</keyword>
<dbReference type="PRINTS" id="PR01210">
    <property type="entry name" value="GGTRANSPTASE"/>
</dbReference>
<dbReference type="InParanoid" id="A0A1Y1N5H9"/>
<gene>
    <name evidence="3" type="ORF">PPYR_04198</name>
</gene>
<evidence type="ECO:0008006" key="5">
    <source>
        <dbReference type="Google" id="ProtNLM"/>
    </source>
</evidence>
<dbReference type="GO" id="GO:0005886">
    <property type="term" value="C:plasma membrane"/>
    <property type="evidence" value="ECO:0007669"/>
    <property type="project" value="TreeGrafter"/>
</dbReference>
<protein>
    <recommendedName>
        <fullName evidence="5">Gamma-glutamyltransferase</fullName>
    </recommendedName>
</protein>
<name>A0A1Y1N5H9_PHOPY</name>
<dbReference type="PANTHER" id="PTHR11686:SF9">
    <property type="entry name" value="RE13973P"/>
    <property type="match status" value="1"/>
</dbReference>
<dbReference type="InterPro" id="IPR043137">
    <property type="entry name" value="GGT_ssub_C"/>
</dbReference>
<evidence type="ECO:0000313" key="3">
    <source>
        <dbReference type="EMBL" id="KAB0802012.1"/>
    </source>
</evidence>
<reference evidence="3" key="3">
    <citation type="submission" date="2019-08" db="EMBL/GenBank/DDBJ databases">
        <authorList>
            <consortium name="Photinus pyralis genome working group"/>
            <person name="Fallon T.R."/>
            <person name="Sander Lower S.E."/>
            <person name="Weng J.-K."/>
        </authorList>
    </citation>
    <scope>NUCLEOTIDE SEQUENCE</scope>
    <source>
        <strain evidence="3">1611_PpyrPB1</strain>
        <tissue evidence="3">Whole body</tissue>
    </source>
</reference>
<organism evidence="2">
    <name type="scientific">Photinus pyralis</name>
    <name type="common">Common eastern firefly</name>
    <name type="synonym">Lampyris pyralis</name>
    <dbReference type="NCBI Taxonomy" id="7054"/>
    <lineage>
        <taxon>Eukaryota</taxon>
        <taxon>Metazoa</taxon>
        <taxon>Ecdysozoa</taxon>
        <taxon>Arthropoda</taxon>
        <taxon>Hexapoda</taxon>
        <taxon>Insecta</taxon>
        <taxon>Pterygota</taxon>
        <taxon>Neoptera</taxon>
        <taxon>Endopterygota</taxon>
        <taxon>Coleoptera</taxon>
        <taxon>Polyphaga</taxon>
        <taxon>Elateriformia</taxon>
        <taxon>Elateroidea</taxon>
        <taxon>Lampyridae</taxon>
        <taxon>Lampyrinae</taxon>
        <taxon>Photinus</taxon>
    </lineage>
</organism>
<dbReference type="EMBL" id="GEZM01014403">
    <property type="protein sequence ID" value="JAV92120.1"/>
    <property type="molecule type" value="Transcribed_RNA"/>
</dbReference>
<evidence type="ECO:0000313" key="4">
    <source>
        <dbReference type="Proteomes" id="UP000327044"/>
    </source>
</evidence>
<evidence type="ECO:0000313" key="2">
    <source>
        <dbReference type="EMBL" id="JAV92120.1"/>
    </source>
</evidence>
<sequence>MATIGDSVSAGEVREDIPLKQGSKSSGWCSCDEETFGGSRFINISFAVLSVVITVALLVQIYYGDYQVAPHGSVATDSRECSSIGTSALKSGGNAIDAVIASTLCLAVVNPHVTGLDASGQMILYNHRTREPPISIDFSTLNHEITLFPRLLIGLAYIHKKYSKLPWKKLVQPSADLAKTGFLVSRTLTSSFLNYQGPKDWFSGSLEAGNKLILNSLGDYLTTIGSIEEKDLYKYVSNINEPLQSSAVISKFKNYNIIMPGSSVIGTTLLLNLQQIDHLNFTTGDVAKPIYVSTMAQITKMAYAKLNAMEKYYEGTSSNVAVMDLDDFYVSVVTGMSRPFGSGNLTPGGYFTDANYSEKLSQIPLIITDSNFICGRRIVLGVSDIVVGSQVITALLLNAENATISVEAPRFHILQNGAIGVEDGHTPSYSVDVVNKLNLTNGGVEHIKEPYDSCNIVEKFGDVLNSHSDSRGGGIASRF</sequence>
<accession>A0A1Y1N5H9</accession>
<reference evidence="3 4" key="2">
    <citation type="journal article" date="2018" name="Elife">
        <title>Firefly genomes illuminate parallel origins of bioluminescence in beetles.</title>
        <authorList>
            <person name="Fallon T.R."/>
            <person name="Lower S.E."/>
            <person name="Chang C.H."/>
            <person name="Bessho-Uehara M."/>
            <person name="Martin G.J."/>
            <person name="Bewick A.J."/>
            <person name="Behringer M."/>
            <person name="Debat H.J."/>
            <person name="Wong I."/>
            <person name="Day J.C."/>
            <person name="Suvorov A."/>
            <person name="Silva C.J."/>
            <person name="Stanger-Hall K.F."/>
            <person name="Hall D.W."/>
            <person name="Schmitz R.J."/>
            <person name="Nelson D.R."/>
            <person name="Lewis S.M."/>
            <person name="Shigenobu S."/>
            <person name="Bybee S.M."/>
            <person name="Larracuente A.M."/>
            <person name="Oba Y."/>
            <person name="Weng J.K."/>
        </authorList>
    </citation>
    <scope>NUCLEOTIDE SEQUENCE [LARGE SCALE GENOMIC DNA]</scope>
    <source>
        <strain evidence="3">1611_PpyrPB1</strain>
        <tissue evidence="3">Whole body</tissue>
    </source>
</reference>
<keyword evidence="1" id="KW-0472">Membrane</keyword>
<dbReference type="InterPro" id="IPR029055">
    <property type="entry name" value="Ntn_hydrolases_N"/>
</dbReference>